<gene>
    <name evidence="2" type="primary">LOC141414881</name>
</gene>
<dbReference type="Proteomes" id="UP001732720">
    <property type="component" value="Chromosome 12"/>
</dbReference>
<organism evidence="1 2">
    <name type="scientific">Castor canadensis</name>
    <name type="common">American beaver</name>
    <dbReference type="NCBI Taxonomy" id="51338"/>
    <lineage>
        <taxon>Eukaryota</taxon>
        <taxon>Metazoa</taxon>
        <taxon>Chordata</taxon>
        <taxon>Craniata</taxon>
        <taxon>Vertebrata</taxon>
        <taxon>Euteleostomi</taxon>
        <taxon>Mammalia</taxon>
        <taxon>Eutheria</taxon>
        <taxon>Euarchontoglires</taxon>
        <taxon>Glires</taxon>
        <taxon>Rodentia</taxon>
        <taxon>Castorimorpha</taxon>
        <taxon>Castoridae</taxon>
        <taxon>Castor</taxon>
    </lineage>
</organism>
<evidence type="ECO:0000313" key="2">
    <source>
        <dbReference type="RefSeq" id="XP_073906481.1"/>
    </source>
</evidence>
<sequence length="426" mass="48769">MAGSSSPWSAPRAVLNILEINKKLCLQLEEKKQQFRDLKEKFLISEATVYSLANQLWKYKCGNYKVIESVLGEKLQPEEGELTETLMLTEKLRESSILIEDQAQKLSQLEQKLQEGRDVSFLLSQRLKDLLTQDDSGDSQALGLQEQLAEGCWLAECLVLKLSPGNNEDDGNDNDCKWLFPRLSREGQEERVKETLGNSLDEGLKTPSSYHDLSYTHHPPSITGVLLDDHEESSLDAAGTQDDRMQEEEEEAVIFRRELQDIADITAVQNYSLDEMYLTASSFHDLCDFQQSLNTALSPPEKQFVCSNLATAGKKMGCKGREGQEEKAPRKYCMLLHDQGRELTQLRQQLWEGRVASFSLSQHLKDLLTQKDPDFYEGQGYREQLDEGRRLVEHLVCKLSTENYENEEEEKEKETLSKINDQNRKY</sequence>
<evidence type="ECO:0000313" key="1">
    <source>
        <dbReference type="Proteomes" id="UP001732720"/>
    </source>
</evidence>
<protein>
    <submittedName>
        <fullName evidence="2">NBPF family member NBPF5 isoform X1</fullName>
    </submittedName>
</protein>
<keyword evidence="1" id="KW-1185">Reference proteome</keyword>
<accession>A0AC58KNQ0</accession>
<reference evidence="2" key="1">
    <citation type="submission" date="2025-08" db="UniProtKB">
        <authorList>
            <consortium name="RefSeq"/>
        </authorList>
    </citation>
    <scope>IDENTIFICATION</scope>
</reference>
<dbReference type="RefSeq" id="XP_073906481.1">
    <property type="nucleotide sequence ID" value="XM_074050380.1"/>
</dbReference>
<name>A0AC58KNQ0_CASCN</name>
<proteinExistence type="predicted"/>